<organism evidence="2 3">
    <name type="scientific">Paramecium sonneborni</name>
    <dbReference type="NCBI Taxonomy" id="65129"/>
    <lineage>
        <taxon>Eukaryota</taxon>
        <taxon>Sar</taxon>
        <taxon>Alveolata</taxon>
        <taxon>Ciliophora</taxon>
        <taxon>Intramacronucleata</taxon>
        <taxon>Oligohymenophorea</taxon>
        <taxon>Peniculida</taxon>
        <taxon>Parameciidae</taxon>
        <taxon>Paramecium</taxon>
    </lineage>
</organism>
<keyword evidence="3" id="KW-1185">Reference proteome</keyword>
<evidence type="ECO:0000313" key="3">
    <source>
        <dbReference type="Proteomes" id="UP000692954"/>
    </source>
</evidence>
<comment type="caution">
    <text evidence="2">The sequence shown here is derived from an EMBL/GenBank/DDBJ whole genome shotgun (WGS) entry which is preliminary data.</text>
</comment>
<evidence type="ECO:0000313" key="2">
    <source>
        <dbReference type="EMBL" id="CAD8089066.1"/>
    </source>
</evidence>
<dbReference type="EMBL" id="CAJJDN010000053">
    <property type="protein sequence ID" value="CAD8089066.1"/>
    <property type="molecule type" value="Genomic_DNA"/>
</dbReference>
<feature type="region of interest" description="Disordered" evidence="1">
    <location>
        <begin position="84"/>
        <end position="106"/>
    </location>
</feature>
<accession>A0A8S1NFD6</accession>
<proteinExistence type="predicted"/>
<sequence>MGCIAQKTKQKSKDQMRTTNQNSQYQNALNQESKILETEQKADRVNSEINVPHSPQIGRRLKHMVSSDEVQKYITKKQSITQSPFKYIKNSPEQRRKLSLINNPQQ</sequence>
<feature type="region of interest" description="Disordered" evidence="1">
    <location>
        <begin position="1"/>
        <end position="28"/>
    </location>
</feature>
<dbReference type="Proteomes" id="UP000692954">
    <property type="component" value="Unassembled WGS sequence"/>
</dbReference>
<protein>
    <submittedName>
        <fullName evidence="2">Uncharacterized protein</fullName>
    </submittedName>
</protein>
<feature type="compositionally biased region" description="Polar residues" evidence="1">
    <location>
        <begin position="17"/>
        <end position="28"/>
    </location>
</feature>
<dbReference type="AlphaFoldDB" id="A0A8S1NFD6"/>
<evidence type="ECO:0000256" key="1">
    <source>
        <dbReference type="SAM" id="MobiDB-lite"/>
    </source>
</evidence>
<gene>
    <name evidence="2" type="ORF">PSON_ATCC_30995.1.T0530244</name>
</gene>
<dbReference type="OrthoDB" id="288773at2759"/>
<name>A0A8S1NFD6_9CILI</name>
<reference evidence="2" key="1">
    <citation type="submission" date="2021-01" db="EMBL/GenBank/DDBJ databases">
        <authorList>
            <consortium name="Genoscope - CEA"/>
            <person name="William W."/>
        </authorList>
    </citation>
    <scope>NUCLEOTIDE SEQUENCE</scope>
</reference>